<dbReference type="PANTHER" id="PTHR23079:SF14">
    <property type="entry name" value="RNA-DEPENDENT RNA POLYMERASE"/>
    <property type="match status" value="1"/>
</dbReference>
<dbReference type="GO" id="GO:0030422">
    <property type="term" value="P:siRNA processing"/>
    <property type="evidence" value="ECO:0007669"/>
    <property type="project" value="TreeGrafter"/>
</dbReference>
<dbReference type="OMA" id="LADSHME"/>
<dbReference type="Proteomes" id="UP000092993">
    <property type="component" value="Unassembled WGS sequence"/>
</dbReference>
<comment type="caution">
    <text evidence="4">The sequence shown here is derived from an EMBL/GenBank/DDBJ whole genome shotgun (WGS) entry which is preliminary data.</text>
</comment>
<evidence type="ECO:0000256" key="2">
    <source>
        <dbReference type="SAM" id="MobiDB-lite"/>
    </source>
</evidence>
<feature type="domain" description="RDRP core" evidence="3">
    <location>
        <begin position="2"/>
        <end position="514"/>
    </location>
</feature>
<evidence type="ECO:0000313" key="5">
    <source>
        <dbReference type="Proteomes" id="UP000092993"/>
    </source>
</evidence>
<keyword evidence="1" id="KW-0694">RNA-binding</keyword>
<feature type="compositionally biased region" description="Basic and acidic residues" evidence="2">
    <location>
        <begin position="203"/>
        <end position="220"/>
    </location>
</feature>
<evidence type="ECO:0000259" key="3">
    <source>
        <dbReference type="Pfam" id="PF05183"/>
    </source>
</evidence>
<dbReference type="OrthoDB" id="10055769at2759"/>
<dbReference type="EMBL" id="LUGG01000002">
    <property type="protein sequence ID" value="OBZ77695.1"/>
    <property type="molecule type" value="Genomic_DNA"/>
</dbReference>
<comment type="similarity">
    <text evidence="1">Belongs to the RdRP family.</text>
</comment>
<proteinExistence type="inferred from homology"/>
<protein>
    <recommendedName>
        <fullName evidence="1">RNA-dependent RNA polymerase</fullName>
        <ecNumber evidence="1">2.7.7.48</ecNumber>
    </recommendedName>
</protein>
<dbReference type="InterPro" id="IPR057596">
    <property type="entry name" value="RDRP_core"/>
</dbReference>
<gene>
    <name evidence="4" type="primary">RDR2</name>
    <name evidence="4" type="ORF">A0H81_02418</name>
</gene>
<dbReference type="InterPro" id="IPR007855">
    <property type="entry name" value="RDRP"/>
</dbReference>
<keyword evidence="1" id="KW-0808">Transferase</keyword>
<keyword evidence="1" id="KW-0548">Nucleotidyltransferase</keyword>
<dbReference type="GO" id="GO:0003968">
    <property type="term" value="F:RNA-directed RNA polymerase activity"/>
    <property type="evidence" value="ECO:0007669"/>
    <property type="project" value="UniProtKB-KW"/>
</dbReference>
<accession>A0A1C7MLF7</accession>
<organism evidence="4 5">
    <name type="scientific">Grifola frondosa</name>
    <name type="common">Maitake</name>
    <name type="synonym">Polyporus frondosus</name>
    <dbReference type="NCBI Taxonomy" id="5627"/>
    <lineage>
        <taxon>Eukaryota</taxon>
        <taxon>Fungi</taxon>
        <taxon>Dikarya</taxon>
        <taxon>Basidiomycota</taxon>
        <taxon>Agaricomycotina</taxon>
        <taxon>Agaricomycetes</taxon>
        <taxon>Polyporales</taxon>
        <taxon>Grifolaceae</taxon>
        <taxon>Grifola</taxon>
    </lineage>
</organism>
<dbReference type="Pfam" id="PF05183">
    <property type="entry name" value="RdRP"/>
    <property type="match status" value="1"/>
</dbReference>
<dbReference type="PANTHER" id="PTHR23079">
    <property type="entry name" value="RNA-DEPENDENT RNA POLYMERASE"/>
    <property type="match status" value="1"/>
</dbReference>
<dbReference type="GO" id="GO:0031380">
    <property type="term" value="C:nuclear RNA-directed RNA polymerase complex"/>
    <property type="evidence" value="ECO:0007669"/>
    <property type="project" value="TreeGrafter"/>
</dbReference>
<evidence type="ECO:0000256" key="1">
    <source>
        <dbReference type="RuleBase" id="RU363098"/>
    </source>
</evidence>
<dbReference type="STRING" id="5627.A0A1C7MLF7"/>
<dbReference type="GO" id="GO:0003723">
    <property type="term" value="F:RNA binding"/>
    <property type="evidence" value="ECO:0007669"/>
    <property type="project" value="UniProtKB-KW"/>
</dbReference>
<keyword evidence="5" id="KW-1185">Reference proteome</keyword>
<comment type="catalytic activity">
    <reaction evidence="1">
        <text>RNA(n) + a ribonucleoside 5'-triphosphate = RNA(n+1) + diphosphate</text>
        <dbReference type="Rhea" id="RHEA:21248"/>
        <dbReference type="Rhea" id="RHEA-COMP:14527"/>
        <dbReference type="Rhea" id="RHEA-COMP:17342"/>
        <dbReference type="ChEBI" id="CHEBI:33019"/>
        <dbReference type="ChEBI" id="CHEBI:61557"/>
        <dbReference type="ChEBI" id="CHEBI:140395"/>
        <dbReference type="EC" id="2.7.7.48"/>
    </reaction>
</comment>
<keyword evidence="1 4" id="KW-0696">RNA-directed RNA polymerase</keyword>
<evidence type="ECO:0000313" key="4">
    <source>
        <dbReference type="EMBL" id="OBZ77695.1"/>
    </source>
</evidence>
<name>A0A1C7MLF7_GRIFR</name>
<dbReference type="EC" id="2.7.7.48" evidence="1"/>
<reference evidence="4 5" key="1">
    <citation type="submission" date="2016-03" db="EMBL/GenBank/DDBJ databases">
        <title>Whole genome sequencing of Grifola frondosa 9006-11.</title>
        <authorList>
            <person name="Min B."/>
            <person name="Park H."/>
            <person name="Kim J.-G."/>
            <person name="Cho H."/>
            <person name="Oh Y.-L."/>
            <person name="Kong W.-S."/>
            <person name="Choi I.-G."/>
        </authorList>
    </citation>
    <scope>NUCLEOTIDE SEQUENCE [LARGE SCALE GENOMIC DNA]</scope>
    <source>
        <strain evidence="4 5">9006-11</strain>
    </source>
</reference>
<feature type="region of interest" description="Disordered" evidence="2">
    <location>
        <begin position="202"/>
        <end position="235"/>
    </location>
</feature>
<sequence length="740" mass="82958">MVKWTARMALGFSNTTPGIQLEPTNIRLIDDIICPAFDGLGKIPSEMQMSDGCGFANQLVMRSLQVKHRWPERYTAVQVRLGGMKGIIMEISDRPDDDPKVPLSGFVQSDPGNLIIDVVRPARLTSPARLSVETIINMSENGVPSSVFVNLMRSGMHKLVDMFVNWDQPGGLYLLWDSLRRDFGVIPSRLAREAAGAARARGYIREDRKDDSEQDDRSSEDPLQGRSTAWADDPVSGCPSSLVETIMQLLDAGFTPENCAVLSAKLKVQGTESLDRFCSDYHLPVEMSCSAVIIPDPYDVLGPGEVHVKSSHRNLVDQEGNYTDVIVGDVLVTRHPCKLPTDVQKVRAVFHEKLRNCLDVIVVSTKSYEYNGKPLNRHLASMTAGGDYDGDTWEVYWQPEVVEPFRNADPSYATVPDGVSKCLQKSKESVQEFLARIPMHASDETKILALQEYLLAGLRNASQVGSDDAVFLAHLFNTVLDGSKTGASVDKRIFSEHMAKYGKRGPEWAETEVQRNSCRNDIHLKRGAGLPSFVMDELFIIGHKEEKEKQAKRLIDAFVRPVIFSEELAAPWKDAVKRAAQFSETHGCDVMQEDLEKIKAHVEYVYQRSKDTLGSFYEKRSSGSQMGLNGKTASFTMLPIEVRQDTFRKLSMEFCSGPEVESYDRHTLERLRASYAYIYDYERNAHKIASKRWSRFPWDAAFRALCEINANAGALSRTVTQGFYSKMSVDRAFVKSLTKE</sequence>
<dbReference type="AlphaFoldDB" id="A0A1C7MLF7"/>